<dbReference type="OrthoDB" id="5816184at2"/>
<protein>
    <recommendedName>
        <fullName evidence="4">SMODS and SLOG-associating 2TM effector domain-containing protein</fullName>
    </recommendedName>
</protein>
<keyword evidence="1" id="KW-0472">Membrane</keyword>
<dbReference type="Proteomes" id="UP000240904">
    <property type="component" value="Unassembled WGS sequence"/>
</dbReference>
<organism evidence="2 3">
    <name type="scientific">Photobacterium lipolyticum</name>
    <dbReference type="NCBI Taxonomy" id="266810"/>
    <lineage>
        <taxon>Bacteria</taxon>
        <taxon>Pseudomonadati</taxon>
        <taxon>Pseudomonadota</taxon>
        <taxon>Gammaproteobacteria</taxon>
        <taxon>Vibrionales</taxon>
        <taxon>Vibrionaceae</taxon>
        <taxon>Photobacterium</taxon>
    </lineage>
</organism>
<evidence type="ECO:0000313" key="2">
    <source>
        <dbReference type="EMBL" id="PSW06524.1"/>
    </source>
</evidence>
<sequence length="178" mass="20000">MLDALRSRHEKRRNLIETIDYLKDRYSAELARFDQLESKCSKLLSFLTIAIAALGSVAVIKSESIFEPSIPVEWIKLVAFLIALFAAVCAWGHSLLALKMVDCPVLQKNGDAAKYLDMADIVSRDQHIINAYLDTTEKISEIVKEKSKYIELAYEELTMCAWFLGIVAAIAIGMEILN</sequence>
<name>A0A2T3N2P3_9GAMM</name>
<reference evidence="2 3" key="1">
    <citation type="submission" date="2018-03" db="EMBL/GenBank/DDBJ databases">
        <title>Whole genome sequencing of Histamine producing bacteria.</title>
        <authorList>
            <person name="Butler K."/>
        </authorList>
    </citation>
    <scope>NUCLEOTIDE SEQUENCE [LARGE SCALE GENOMIC DNA]</scope>
    <source>
        <strain evidence="2 3">DSM 16190</strain>
    </source>
</reference>
<accession>A0A2T3N2P3</accession>
<keyword evidence="3" id="KW-1185">Reference proteome</keyword>
<feature type="transmembrane region" description="Helical" evidence="1">
    <location>
        <begin position="43"/>
        <end position="62"/>
    </location>
</feature>
<proteinExistence type="predicted"/>
<evidence type="ECO:0008006" key="4">
    <source>
        <dbReference type="Google" id="ProtNLM"/>
    </source>
</evidence>
<gene>
    <name evidence="2" type="ORF">C9I89_03030</name>
</gene>
<keyword evidence="1" id="KW-0812">Transmembrane</keyword>
<feature type="transmembrane region" description="Helical" evidence="1">
    <location>
        <begin position="157"/>
        <end position="177"/>
    </location>
</feature>
<dbReference type="AlphaFoldDB" id="A0A2T3N2P3"/>
<dbReference type="RefSeq" id="WP_107281888.1">
    <property type="nucleotide sequence ID" value="NZ_PYMC01000002.1"/>
</dbReference>
<feature type="transmembrane region" description="Helical" evidence="1">
    <location>
        <begin position="74"/>
        <end position="98"/>
    </location>
</feature>
<evidence type="ECO:0000313" key="3">
    <source>
        <dbReference type="Proteomes" id="UP000240904"/>
    </source>
</evidence>
<comment type="caution">
    <text evidence="2">The sequence shown here is derived from an EMBL/GenBank/DDBJ whole genome shotgun (WGS) entry which is preliminary data.</text>
</comment>
<dbReference type="EMBL" id="PYMC01000002">
    <property type="protein sequence ID" value="PSW06524.1"/>
    <property type="molecule type" value="Genomic_DNA"/>
</dbReference>
<evidence type="ECO:0000256" key="1">
    <source>
        <dbReference type="SAM" id="Phobius"/>
    </source>
</evidence>
<keyword evidence="1" id="KW-1133">Transmembrane helix</keyword>